<evidence type="ECO:0000313" key="1">
    <source>
        <dbReference type="EMBL" id="QEG20428.1"/>
    </source>
</evidence>
<name>A0A5B9P272_9BACT</name>
<dbReference type="InterPro" id="IPR036567">
    <property type="entry name" value="RHF-like"/>
</dbReference>
<protein>
    <recommendedName>
        <fullName evidence="3">Sigma 54 modulation protein / S30EA ribosomal protein</fullName>
    </recommendedName>
</protein>
<proteinExistence type="predicted"/>
<dbReference type="EMBL" id="CP042912">
    <property type="protein sequence ID" value="QEG20428.1"/>
    <property type="molecule type" value="Genomic_DNA"/>
</dbReference>
<dbReference type="Proteomes" id="UP000322214">
    <property type="component" value="Chromosome"/>
</dbReference>
<dbReference type="RefSeq" id="WP_075082556.1">
    <property type="nucleotide sequence ID" value="NZ_CP042912.1"/>
</dbReference>
<accession>A0A5B9P272</accession>
<organism evidence="1 2">
    <name type="scientific">Mariniblastus fucicola</name>
    <dbReference type="NCBI Taxonomy" id="980251"/>
    <lineage>
        <taxon>Bacteria</taxon>
        <taxon>Pseudomonadati</taxon>
        <taxon>Planctomycetota</taxon>
        <taxon>Planctomycetia</taxon>
        <taxon>Pirellulales</taxon>
        <taxon>Pirellulaceae</taxon>
        <taxon>Mariniblastus</taxon>
    </lineage>
</organism>
<dbReference type="SUPFAM" id="SSF69754">
    <property type="entry name" value="Ribosome binding protein Y (YfiA homologue)"/>
    <property type="match status" value="1"/>
</dbReference>
<dbReference type="STRING" id="980251.GCA_001642875_04555"/>
<reference evidence="1 2" key="1">
    <citation type="submission" date="2019-08" db="EMBL/GenBank/DDBJ databases">
        <title>Deep-cultivation of Planctomycetes and their phenomic and genomic characterization uncovers novel biology.</title>
        <authorList>
            <person name="Wiegand S."/>
            <person name="Jogler M."/>
            <person name="Boedeker C."/>
            <person name="Pinto D."/>
            <person name="Vollmers J."/>
            <person name="Rivas-Marin E."/>
            <person name="Kohn T."/>
            <person name="Peeters S.H."/>
            <person name="Heuer A."/>
            <person name="Rast P."/>
            <person name="Oberbeckmann S."/>
            <person name="Bunk B."/>
            <person name="Jeske O."/>
            <person name="Meyerdierks A."/>
            <person name="Storesund J.E."/>
            <person name="Kallscheuer N."/>
            <person name="Luecker S."/>
            <person name="Lage O.M."/>
            <person name="Pohl T."/>
            <person name="Merkel B.J."/>
            <person name="Hornburger P."/>
            <person name="Mueller R.-W."/>
            <person name="Bruemmer F."/>
            <person name="Labrenz M."/>
            <person name="Spormann A.M."/>
            <person name="Op den Camp H."/>
            <person name="Overmann J."/>
            <person name="Amann R."/>
            <person name="Jetten M.S.M."/>
            <person name="Mascher T."/>
            <person name="Medema M.H."/>
            <person name="Devos D.P."/>
            <person name="Kaster A.-K."/>
            <person name="Ovreas L."/>
            <person name="Rohde M."/>
            <person name="Galperin M.Y."/>
            <person name="Jogler C."/>
        </authorList>
    </citation>
    <scope>NUCLEOTIDE SEQUENCE [LARGE SCALE GENOMIC DNA]</scope>
    <source>
        <strain evidence="1 2">FC18</strain>
    </source>
</reference>
<dbReference type="Pfam" id="PF02482">
    <property type="entry name" value="Ribosomal_S30AE"/>
    <property type="match status" value="1"/>
</dbReference>
<sequence length="134" mass="15811">MKIEIKTKHIKNEHMVRPFIERKVHFALDRIDARIDKVTVRLEDETKDSNRFDGVCKIEVEVHPRGHIHVSSHGESTYDCVLQAIRKMEHAVKHELDRRQKSSRIRHQKAKWSGMEMLVEVELLESMVDAINHN</sequence>
<dbReference type="KEGG" id="mff:MFFC18_02760"/>
<gene>
    <name evidence="1" type="ORF">MFFC18_02760</name>
</gene>
<dbReference type="InterPro" id="IPR003489">
    <property type="entry name" value="RHF/RaiA"/>
</dbReference>
<dbReference type="OrthoDB" id="5297384at2"/>
<evidence type="ECO:0000313" key="2">
    <source>
        <dbReference type="Proteomes" id="UP000322214"/>
    </source>
</evidence>
<keyword evidence="2" id="KW-1185">Reference proteome</keyword>
<evidence type="ECO:0008006" key="3">
    <source>
        <dbReference type="Google" id="ProtNLM"/>
    </source>
</evidence>
<dbReference type="Gene3D" id="3.30.160.100">
    <property type="entry name" value="Ribosome hibernation promotion factor-like"/>
    <property type="match status" value="1"/>
</dbReference>
<dbReference type="AlphaFoldDB" id="A0A5B9P272"/>